<evidence type="ECO:0000259" key="3">
    <source>
        <dbReference type="PROSITE" id="PS51186"/>
    </source>
</evidence>
<dbReference type="STRING" id="322104.A3M098"/>
<proteinExistence type="predicted"/>
<dbReference type="HOGENOM" id="CLU_013985_5_3_1"/>
<dbReference type="InterPro" id="IPR016181">
    <property type="entry name" value="Acyl_CoA_acyltransferase"/>
</dbReference>
<keyword evidence="5" id="KW-1185">Reference proteome</keyword>
<dbReference type="GO" id="GO:0016747">
    <property type="term" value="F:acyltransferase activity, transferring groups other than amino-acyl groups"/>
    <property type="evidence" value="ECO:0007669"/>
    <property type="project" value="InterPro"/>
</dbReference>
<dbReference type="InterPro" id="IPR051556">
    <property type="entry name" value="N-term/lysine_N-AcTrnsfr"/>
</dbReference>
<dbReference type="CDD" id="cd04301">
    <property type="entry name" value="NAT_SF"/>
    <property type="match status" value="1"/>
</dbReference>
<dbReference type="OMA" id="EYAGAIC"/>
<dbReference type="GO" id="GO:0007064">
    <property type="term" value="P:mitotic sister chromatid cohesion"/>
    <property type="evidence" value="ECO:0007669"/>
    <property type="project" value="TreeGrafter"/>
</dbReference>
<dbReference type="KEGG" id="pic:PICST_33834"/>
<name>A3M098_PICST</name>
<dbReference type="InterPro" id="IPR000182">
    <property type="entry name" value="GNAT_dom"/>
</dbReference>
<dbReference type="GO" id="GO:0031415">
    <property type="term" value="C:NatA complex"/>
    <property type="evidence" value="ECO:0007669"/>
    <property type="project" value="TreeGrafter"/>
</dbReference>
<accession>A3M098</accession>
<dbReference type="InParanoid" id="A3M098"/>
<dbReference type="eggNOG" id="KOG3138">
    <property type="taxonomic scope" value="Eukaryota"/>
</dbReference>
<reference evidence="4 5" key="1">
    <citation type="journal article" date="2007" name="Nat. Biotechnol.">
        <title>Genome sequence of the lignocellulose-bioconverting and xylose-fermenting yeast Pichia stipitis.</title>
        <authorList>
            <person name="Jeffries T.W."/>
            <person name="Grigoriev I.V."/>
            <person name="Grimwood J."/>
            <person name="Laplaza J.M."/>
            <person name="Aerts A."/>
            <person name="Salamov A."/>
            <person name="Schmutz J."/>
            <person name="Lindquist E."/>
            <person name="Dehal P."/>
            <person name="Shapiro H."/>
            <person name="Jin Y.S."/>
            <person name="Passoth V."/>
            <person name="Richardson P.M."/>
        </authorList>
    </citation>
    <scope>NUCLEOTIDE SEQUENCE [LARGE SCALE GENOMIC DNA]</scope>
    <source>
        <strain evidence="5">ATCC 58785 / CBS 6054 / NBRC 10063 / NRRL Y-11545</strain>
    </source>
</reference>
<evidence type="ECO:0000313" key="4">
    <source>
        <dbReference type="EMBL" id="ABN68677.2"/>
    </source>
</evidence>
<dbReference type="EMBL" id="CP000502">
    <property type="protein sequence ID" value="ABN68677.2"/>
    <property type="molecule type" value="Genomic_DNA"/>
</dbReference>
<evidence type="ECO:0000256" key="1">
    <source>
        <dbReference type="ARBA" id="ARBA00022679"/>
    </source>
</evidence>
<dbReference type="OrthoDB" id="47374at2759"/>
<sequence length="174" mass="19838">MGRDIVSLDDLTVNNIGVFKKINSVTLPTSYSEQWYKDSLNTDQIVKLAYYSELPVGAIKAKTINSAHKISTYENMQQQQINAKIVPNAVYVESFAVLEAYRGLGIGERLLKFLEEETKKKFIHEIVFHVHIDNTAAVEWYEKHGFAKSEEVLKDYYKDQGLSNPDAFILSKSI</sequence>
<evidence type="ECO:0000313" key="5">
    <source>
        <dbReference type="Proteomes" id="UP000002258"/>
    </source>
</evidence>
<dbReference type="AlphaFoldDB" id="A3M098"/>
<dbReference type="Pfam" id="PF00583">
    <property type="entry name" value="Acetyltransf_1"/>
    <property type="match status" value="1"/>
</dbReference>
<keyword evidence="1 4" id="KW-0808">Transferase</keyword>
<gene>
    <name evidence="4" type="ORF">PICST_33834</name>
</gene>
<dbReference type="PROSITE" id="PS51186">
    <property type="entry name" value="GNAT"/>
    <property type="match status" value="1"/>
</dbReference>
<dbReference type="Proteomes" id="UP000002258">
    <property type="component" value="Chromosome 8"/>
</dbReference>
<protein>
    <submittedName>
        <fullName evidence="4">Peptide N-acetyl transferase</fullName>
    </submittedName>
</protein>
<dbReference type="PANTHER" id="PTHR42919:SF8">
    <property type="entry name" value="N-ALPHA-ACETYLTRANSFERASE 50"/>
    <property type="match status" value="1"/>
</dbReference>
<evidence type="ECO:0000256" key="2">
    <source>
        <dbReference type="ARBA" id="ARBA00023315"/>
    </source>
</evidence>
<feature type="domain" description="N-acetyltransferase" evidence="3">
    <location>
        <begin position="6"/>
        <end position="174"/>
    </location>
</feature>
<dbReference type="PANTHER" id="PTHR42919">
    <property type="entry name" value="N-ALPHA-ACETYLTRANSFERASE"/>
    <property type="match status" value="1"/>
</dbReference>
<dbReference type="Gene3D" id="3.40.630.30">
    <property type="match status" value="1"/>
</dbReference>
<dbReference type="RefSeq" id="XP_001386706.2">
    <property type="nucleotide sequence ID" value="XM_001386669.1"/>
</dbReference>
<keyword evidence="2" id="KW-0012">Acyltransferase</keyword>
<dbReference type="SUPFAM" id="SSF55729">
    <property type="entry name" value="Acyl-CoA N-acyltransferases (Nat)"/>
    <property type="match status" value="1"/>
</dbReference>
<organism evidence="4 5">
    <name type="scientific">Scheffersomyces stipitis (strain ATCC 58785 / CBS 6054 / NBRC 10063 / NRRL Y-11545)</name>
    <name type="common">Yeast</name>
    <name type="synonym">Pichia stipitis</name>
    <dbReference type="NCBI Taxonomy" id="322104"/>
    <lineage>
        <taxon>Eukaryota</taxon>
        <taxon>Fungi</taxon>
        <taxon>Dikarya</taxon>
        <taxon>Ascomycota</taxon>
        <taxon>Saccharomycotina</taxon>
        <taxon>Pichiomycetes</taxon>
        <taxon>Debaryomycetaceae</taxon>
        <taxon>Scheffersomyces</taxon>
    </lineage>
</organism>
<dbReference type="GeneID" id="4840920"/>
<dbReference type="FunCoup" id="A3M098">
    <property type="interactions" value="80"/>
</dbReference>